<keyword evidence="1" id="KW-0472">Membrane</keyword>
<feature type="transmembrane region" description="Helical" evidence="1">
    <location>
        <begin position="47"/>
        <end position="65"/>
    </location>
</feature>
<keyword evidence="1" id="KW-1133">Transmembrane helix</keyword>
<comment type="caution">
    <text evidence="3">The sequence shown here is derived from an EMBL/GenBank/DDBJ whole genome shotgun (WGS) entry which is preliminary data.</text>
</comment>
<dbReference type="GO" id="GO:0004175">
    <property type="term" value="F:endopeptidase activity"/>
    <property type="evidence" value="ECO:0007669"/>
    <property type="project" value="UniProtKB-ARBA"/>
</dbReference>
<evidence type="ECO:0000313" key="4">
    <source>
        <dbReference type="Proteomes" id="UP000054023"/>
    </source>
</evidence>
<evidence type="ECO:0000259" key="2">
    <source>
        <dbReference type="Pfam" id="PF02517"/>
    </source>
</evidence>
<feature type="transmembrane region" description="Helical" evidence="1">
    <location>
        <begin position="94"/>
        <end position="114"/>
    </location>
</feature>
<keyword evidence="1" id="KW-0812">Transmembrane</keyword>
<evidence type="ECO:0000256" key="1">
    <source>
        <dbReference type="SAM" id="Phobius"/>
    </source>
</evidence>
<reference evidence="4" key="1">
    <citation type="submission" date="2015-12" db="EMBL/GenBank/DDBJ databases">
        <authorList>
            <person name="Nair G.R."/>
            <person name="Kaur G."/>
            <person name="Mayilraj S."/>
        </authorList>
    </citation>
    <scope>NUCLEOTIDE SEQUENCE [LARGE SCALE GENOMIC DNA]</scope>
    <source>
        <strain evidence="4">CD08_7</strain>
    </source>
</reference>
<feature type="transmembrane region" description="Helical" evidence="1">
    <location>
        <begin position="205"/>
        <end position="224"/>
    </location>
</feature>
<evidence type="ECO:0000313" key="3">
    <source>
        <dbReference type="EMBL" id="KUG58163.1"/>
    </source>
</evidence>
<dbReference type="EMBL" id="LQBM01000004">
    <property type="protein sequence ID" value="KUG58163.1"/>
    <property type="molecule type" value="Genomic_DNA"/>
</dbReference>
<keyword evidence="4" id="KW-1185">Reference proteome</keyword>
<gene>
    <name evidence="3" type="ORF">AVL63_06740</name>
</gene>
<protein>
    <recommendedName>
        <fullName evidence="2">CAAX prenyl protease 2/Lysostaphin resistance protein A-like domain-containing protein</fullName>
    </recommendedName>
</protein>
<organism evidence="3 4">
    <name type="scientific">Nesterenkonia jeotgali</name>
    <dbReference type="NCBI Taxonomy" id="317018"/>
    <lineage>
        <taxon>Bacteria</taxon>
        <taxon>Bacillati</taxon>
        <taxon>Actinomycetota</taxon>
        <taxon>Actinomycetes</taxon>
        <taxon>Micrococcales</taxon>
        <taxon>Micrococcaceae</taxon>
        <taxon>Nesterenkonia</taxon>
    </lineage>
</organism>
<dbReference type="AlphaFoldDB" id="A0A0W8IDZ8"/>
<proteinExistence type="predicted"/>
<dbReference type="InterPro" id="IPR003675">
    <property type="entry name" value="Rce1/LyrA-like_dom"/>
</dbReference>
<sequence>MIKLSIFSVLMILISGLTSLVASTSLITFAPFDNPVANGMLNYQLSALPVVGLALLVTFLFAGRVRLRYLNFRRTGPLRPYFAQPVGGRWESDGWYLALIMCGIVGVVTFFQFLPGGFTFHWATLMLVIPFAASNAFIEETLYRLPYVTMGENDTSSNTYGLVMGSVVFGVMHYWGVAPAGLIGVVMSAFLGFILAKSMQETRGFYWAFMIHFLLDIVVIFFILNQAPQ</sequence>
<feature type="domain" description="CAAX prenyl protease 2/Lysostaphin resistance protein A-like" evidence="2">
    <location>
        <begin position="123"/>
        <end position="217"/>
    </location>
</feature>
<name>A0A0W8IDZ8_9MICC</name>
<dbReference type="Pfam" id="PF02517">
    <property type="entry name" value="Rce1-like"/>
    <property type="match status" value="1"/>
</dbReference>
<dbReference type="STRING" id="317018.AVL63_06740"/>
<dbReference type="Proteomes" id="UP000054023">
    <property type="component" value="Unassembled WGS sequence"/>
</dbReference>
<dbReference type="RefSeq" id="WP_058889396.1">
    <property type="nucleotide sequence ID" value="NZ_LQBM01000004.1"/>
</dbReference>
<dbReference type="GO" id="GO:0080120">
    <property type="term" value="P:CAAX-box protein maturation"/>
    <property type="evidence" value="ECO:0007669"/>
    <property type="project" value="UniProtKB-ARBA"/>
</dbReference>
<accession>A0A0W8IDZ8</accession>
<feature type="transmembrane region" description="Helical" evidence="1">
    <location>
        <begin position="181"/>
        <end position="198"/>
    </location>
</feature>